<evidence type="ECO:0008006" key="3">
    <source>
        <dbReference type="Google" id="ProtNLM"/>
    </source>
</evidence>
<dbReference type="EMBL" id="BAAFJT010000001">
    <property type="protein sequence ID" value="GAB0176541.1"/>
    <property type="molecule type" value="Genomic_DNA"/>
</dbReference>
<protein>
    <recommendedName>
        <fullName evidence="3">Rna-directed dna polymerase from mobile element jockey-like</fullName>
    </recommendedName>
</protein>
<dbReference type="PANTHER" id="PTHR33332">
    <property type="entry name" value="REVERSE TRANSCRIPTASE DOMAIN-CONTAINING PROTEIN"/>
    <property type="match status" value="1"/>
</dbReference>
<name>A0ABC9VUN0_GRUJA</name>
<evidence type="ECO:0000313" key="1">
    <source>
        <dbReference type="EMBL" id="GAB0176541.1"/>
    </source>
</evidence>
<evidence type="ECO:0000313" key="2">
    <source>
        <dbReference type="Proteomes" id="UP001623348"/>
    </source>
</evidence>
<sequence>MDSWMECTLSNVTNCMKFNMAKYKVLHMSRHNPKHNYRLGGEWIESSPEEDDLGMLVNKKLNMSQQCALAAQKANRILGCIKRGMTSRSREVILPSALLS</sequence>
<accession>A0ABC9VUN0</accession>
<dbReference type="Proteomes" id="UP001623348">
    <property type="component" value="Unassembled WGS sequence"/>
</dbReference>
<keyword evidence="2" id="KW-1185">Reference proteome</keyword>
<proteinExistence type="predicted"/>
<comment type="caution">
    <text evidence="1">The sequence shown here is derived from an EMBL/GenBank/DDBJ whole genome shotgun (WGS) entry which is preliminary data.</text>
</comment>
<dbReference type="AlphaFoldDB" id="A0ABC9VUN0"/>
<gene>
    <name evidence="1" type="ORF">GRJ2_000119300</name>
</gene>
<organism evidence="1 2">
    <name type="scientific">Grus japonensis</name>
    <name type="common">Japanese crane</name>
    <name type="synonym">Red-crowned crane</name>
    <dbReference type="NCBI Taxonomy" id="30415"/>
    <lineage>
        <taxon>Eukaryota</taxon>
        <taxon>Metazoa</taxon>
        <taxon>Chordata</taxon>
        <taxon>Craniata</taxon>
        <taxon>Vertebrata</taxon>
        <taxon>Euteleostomi</taxon>
        <taxon>Archelosauria</taxon>
        <taxon>Archosauria</taxon>
        <taxon>Dinosauria</taxon>
        <taxon>Saurischia</taxon>
        <taxon>Theropoda</taxon>
        <taxon>Coelurosauria</taxon>
        <taxon>Aves</taxon>
        <taxon>Neognathae</taxon>
        <taxon>Neoaves</taxon>
        <taxon>Gruiformes</taxon>
        <taxon>Gruidae</taxon>
        <taxon>Grus</taxon>
    </lineage>
</organism>
<reference evidence="1 2" key="1">
    <citation type="submission" date="2024-06" db="EMBL/GenBank/DDBJ databases">
        <title>The draft genome of Grus japonensis, version 3.</title>
        <authorList>
            <person name="Nabeshima K."/>
            <person name="Suzuki S."/>
            <person name="Onuma M."/>
        </authorList>
    </citation>
    <scope>NUCLEOTIDE SEQUENCE [LARGE SCALE GENOMIC DNA]</scope>
    <source>
        <strain evidence="1 2">451A</strain>
    </source>
</reference>